<dbReference type="InterPro" id="IPR035899">
    <property type="entry name" value="DBL_dom_sf"/>
</dbReference>
<dbReference type="GO" id="GO:0005085">
    <property type="term" value="F:guanyl-nucleotide exchange factor activity"/>
    <property type="evidence" value="ECO:0007669"/>
    <property type="project" value="InterPro"/>
</dbReference>
<keyword evidence="4" id="KW-1185">Reference proteome</keyword>
<evidence type="ECO:0000313" key="4">
    <source>
        <dbReference type="Proteomes" id="UP000271241"/>
    </source>
</evidence>
<feature type="region of interest" description="Disordered" evidence="1">
    <location>
        <begin position="837"/>
        <end position="960"/>
    </location>
</feature>
<dbReference type="OrthoDB" id="6244550at2759"/>
<dbReference type="SMART" id="SM00325">
    <property type="entry name" value="RhoGEF"/>
    <property type="match status" value="1"/>
</dbReference>
<feature type="region of interest" description="Disordered" evidence="1">
    <location>
        <begin position="425"/>
        <end position="447"/>
    </location>
</feature>
<proteinExistence type="predicted"/>
<dbReference type="Proteomes" id="UP000271241">
    <property type="component" value="Unassembled WGS sequence"/>
</dbReference>
<feature type="region of interest" description="Disordered" evidence="1">
    <location>
        <begin position="789"/>
        <end position="820"/>
    </location>
</feature>
<dbReference type="PANTHER" id="PTHR48125">
    <property type="entry name" value="LP07818P1"/>
    <property type="match status" value="1"/>
</dbReference>
<dbReference type="Pfam" id="PF00621">
    <property type="entry name" value="RhoGEF"/>
    <property type="match status" value="1"/>
</dbReference>
<feature type="compositionally biased region" description="Acidic residues" evidence="1">
    <location>
        <begin position="337"/>
        <end position="351"/>
    </location>
</feature>
<accession>A0A4P9XP59</accession>
<sequence>MSANELFSELLQSERSYADELEGLIQSVAAPMRAQHALSDEQWAVLFDQLEPLFEESRLMIDHLARVESQMWSGTGLGFVATNLLDRLEELYPVYFDSMPLRWHLCYSMQAEDPAMQLLCSLIGDEANGEMLGLLMEHPLCRIESYMTLFPALLNVAPSGGVNRPLLTTVVQRLEQLAEQLAEVRTQWSHWQTVLQLQSEIDCSEVQEVDEHGKMQPLFADELANITRIIMRDTFYVGDAEADPNGRPRVALVLLAHALLICDASTFGTEPDQPRLTLLMPPLRHSEYVLEKDLSSGFDQKILLAIEDQPPVQLEAMLAQSVDMWVMLTQVARSAADDDDDDDDDDDEESEPPTPAGTKPSSPQSEAPGQLQVKQRQSQRISKRWSTIASPNRPATVRYSLSPRPGQEASTAAAVVAALAASASQTTATPGASEESAATQEENRSAAYAALTQSEQKPAIVVPTNSIMTSGSRAPPPAPLTLTLNGKRCSVNHVATKSNTASPRVWSPAAPKILVTLASSTINSPMQLPSYPEPKPEVEPTPESEPEPKVEPEPEPMLEPEPEQESEPETVPEPEQEPAPKSDDSMTFSVLGYAAGCTMGVWRDDRWQMIEDTCVLTVQAYASGLRTLMAAQESDDKVLVETPITFDTAMSRTSPFEVDFDCLVGGEFVVYRCLLASIEDADVLMAVVEQARQSPPPSEPLPPDAQPVEVGLPADAVGASIANKVANLSLAPKLPDIASTTLSGGLSIFQSFEKTEVRPENTLASKMTSRDQHSQNDTTTDVALHRLAPTNTHTQQAHVAERPRRRSSAASSSGDDSTVYDSGIECSQSATASTKTAHGVLAHADAQQRAHRKKRQQPVQLQHSEIQRAQGPAEQPALQHGPVPLGSRAHRRNRSAAIDAKSMSFQADRPNSAASTASSSGQSFEHDDRSHTSSLSGTTVSAASSSSSLPLPTNGRTRSASAPNELRLAFSCECKVYILHDHTSWTPLGGGKLNISSDASRGGIICAQVPAPKKSKRPYILNLKGPFAAVTRAHRRINVTVLDGDNLSETFSLHIKNAQELALTYELLNASPKRNRTH</sequence>
<reference evidence="4" key="1">
    <citation type="journal article" date="2018" name="Nat. Microbiol.">
        <title>Leveraging single-cell genomics to expand the fungal tree of life.</title>
        <authorList>
            <person name="Ahrendt S.R."/>
            <person name="Quandt C.A."/>
            <person name="Ciobanu D."/>
            <person name="Clum A."/>
            <person name="Salamov A."/>
            <person name="Andreopoulos B."/>
            <person name="Cheng J.F."/>
            <person name="Woyke T."/>
            <person name="Pelin A."/>
            <person name="Henrissat B."/>
            <person name="Reynolds N.K."/>
            <person name="Benny G.L."/>
            <person name="Smith M.E."/>
            <person name="James T.Y."/>
            <person name="Grigoriev I.V."/>
        </authorList>
    </citation>
    <scope>NUCLEOTIDE SEQUENCE [LARGE SCALE GENOMIC DNA]</scope>
    <source>
        <strain evidence="4">RSA 1356</strain>
    </source>
</reference>
<dbReference type="EMBL" id="KZ992776">
    <property type="protein sequence ID" value="RKP07040.1"/>
    <property type="molecule type" value="Genomic_DNA"/>
</dbReference>
<name>A0A4P9XP59_9FUNG</name>
<gene>
    <name evidence="3" type="ORF">THASP1DRAFT_31149</name>
</gene>
<organism evidence="3 4">
    <name type="scientific">Thamnocephalis sphaerospora</name>
    <dbReference type="NCBI Taxonomy" id="78915"/>
    <lineage>
        <taxon>Eukaryota</taxon>
        <taxon>Fungi</taxon>
        <taxon>Fungi incertae sedis</taxon>
        <taxon>Zoopagomycota</taxon>
        <taxon>Zoopagomycotina</taxon>
        <taxon>Zoopagomycetes</taxon>
        <taxon>Zoopagales</taxon>
        <taxon>Sigmoideomycetaceae</taxon>
        <taxon>Thamnocephalis</taxon>
    </lineage>
</organism>
<feature type="compositionally biased region" description="Acidic residues" evidence="1">
    <location>
        <begin position="553"/>
        <end position="576"/>
    </location>
</feature>
<dbReference type="SUPFAM" id="SSF48065">
    <property type="entry name" value="DBL homology domain (DH-domain)"/>
    <property type="match status" value="1"/>
</dbReference>
<dbReference type="AlphaFoldDB" id="A0A4P9XP59"/>
<feature type="domain" description="DH" evidence="2">
    <location>
        <begin position="2"/>
        <end position="184"/>
    </location>
</feature>
<feature type="compositionally biased region" description="Polar residues" evidence="1">
    <location>
        <begin position="359"/>
        <end position="389"/>
    </location>
</feature>
<evidence type="ECO:0000259" key="2">
    <source>
        <dbReference type="PROSITE" id="PS50010"/>
    </source>
</evidence>
<dbReference type="Gene3D" id="1.20.900.10">
    <property type="entry name" value="Dbl homology (DH) domain"/>
    <property type="match status" value="1"/>
</dbReference>
<feature type="compositionally biased region" description="Low complexity" evidence="1">
    <location>
        <begin position="932"/>
        <end position="953"/>
    </location>
</feature>
<evidence type="ECO:0000256" key="1">
    <source>
        <dbReference type="SAM" id="MobiDB-lite"/>
    </source>
</evidence>
<protein>
    <recommendedName>
        <fullName evidence="2">DH domain-containing protein</fullName>
    </recommendedName>
</protein>
<dbReference type="InterPro" id="IPR000219">
    <property type="entry name" value="DH_dom"/>
</dbReference>
<dbReference type="PROSITE" id="PS50010">
    <property type="entry name" value="DH_2"/>
    <property type="match status" value="1"/>
</dbReference>
<feature type="region of interest" description="Disordered" evidence="1">
    <location>
        <begin position="759"/>
        <end position="778"/>
    </location>
</feature>
<feature type="region of interest" description="Disordered" evidence="1">
    <location>
        <begin position="334"/>
        <end position="389"/>
    </location>
</feature>
<dbReference type="PANTHER" id="PTHR48125:SF10">
    <property type="entry name" value="OS12G0136300 PROTEIN"/>
    <property type="match status" value="1"/>
</dbReference>
<evidence type="ECO:0000313" key="3">
    <source>
        <dbReference type="EMBL" id="RKP07040.1"/>
    </source>
</evidence>
<feature type="region of interest" description="Disordered" evidence="1">
    <location>
        <begin position="523"/>
        <end position="585"/>
    </location>
</feature>